<sequence>MVKYRNMWIQVLLFIITFGFYGIYWFYQTATEMKHLENDPYAEPALWTILMFIPLANIYSLYKYTGLYEAASRNHMNRWILFLLWLVFSPAVWFIVQTELNDRATFGRPYEMRPAQGQ</sequence>
<accession>A0A1C9U4R8</accession>
<dbReference type="InterPro" id="IPR025328">
    <property type="entry name" value="DUF4234"/>
</dbReference>
<keyword evidence="1" id="KW-1133">Transmembrane helix</keyword>
<proteinExistence type="predicted"/>
<feature type="transmembrane region" description="Helical" evidence="1">
    <location>
        <begin position="47"/>
        <end position="67"/>
    </location>
</feature>
<protein>
    <recommendedName>
        <fullName evidence="2">DUF4234 domain-containing protein</fullName>
    </recommendedName>
</protein>
<reference evidence="3" key="1">
    <citation type="journal article" date="2016" name="Sci. Rep.">
        <title>Triclosan Resistome from Metagenome Reveals Diverse Enoyl Acyl Carrier Protein Reductases and Selective Enrichment of Triclosan Resistance Genes.</title>
        <authorList>
            <person name="Khan R."/>
            <person name="Kong H.G."/>
            <person name="Jung Y.H."/>
            <person name="Choi J."/>
            <person name="Baek K.Y."/>
            <person name="Hwang E.C."/>
            <person name="Lee S.W."/>
        </authorList>
    </citation>
    <scope>NUCLEOTIDE SEQUENCE</scope>
</reference>
<feature type="domain" description="DUF4234" evidence="2">
    <location>
        <begin position="5"/>
        <end position="62"/>
    </location>
</feature>
<dbReference type="Pfam" id="PF14018">
    <property type="entry name" value="DUF4234"/>
    <property type="match status" value="1"/>
</dbReference>
<evidence type="ECO:0000256" key="1">
    <source>
        <dbReference type="SAM" id="Phobius"/>
    </source>
</evidence>
<feature type="transmembrane region" description="Helical" evidence="1">
    <location>
        <begin position="7"/>
        <end position="27"/>
    </location>
</feature>
<keyword evidence="1" id="KW-0472">Membrane</keyword>
<evidence type="ECO:0000313" key="3">
    <source>
        <dbReference type="EMBL" id="AOR51124.1"/>
    </source>
</evidence>
<feature type="transmembrane region" description="Helical" evidence="1">
    <location>
        <begin position="79"/>
        <end position="96"/>
    </location>
</feature>
<evidence type="ECO:0000259" key="2">
    <source>
        <dbReference type="Pfam" id="PF14018"/>
    </source>
</evidence>
<organism evidence="3">
    <name type="scientific">uncultured bacterium pAW1</name>
    <dbReference type="NCBI Taxonomy" id="1781155"/>
    <lineage>
        <taxon>Bacteria</taxon>
        <taxon>environmental samples</taxon>
    </lineage>
</organism>
<name>A0A1C9U4R8_9BACT</name>
<keyword evidence="1" id="KW-0812">Transmembrane</keyword>
<dbReference type="EMBL" id="KT982360">
    <property type="protein sequence ID" value="AOR51124.1"/>
    <property type="molecule type" value="Genomic_DNA"/>
</dbReference>
<dbReference type="AlphaFoldDB" id="A0A1C9U4R8"/>